<organism evidence="1 2">
    <name type="scientific">Mucilaginibacter polytrichastri</name>
    <dbReference type="NCBI Taxonomy" id="1302689"/>
    <lineage>
        <taxon>Bacteria</taxon>
        <taxon>Pseudomonadati</taxon>
        <taxon>Bacteroidota</taxon>
        <taxon>Sphingobacteriia</taxon>
        <taxon>Sphingobacteriales</taxon>
        <taxon>Sphingobacteriaceae</taxon>
        <taxon>Mucilaginibacter</taxon>
    </lineage>
</organism>
<sequence>MALTYLKSADSLKLKREDNTFRLVRVEPFGEGEIAYRLREDDTGVFFQFFEGLGEIAGEDTGSDLGRIMFDEQGYWVYDGTGLTIQEQEQLAEQISHAEIKSIKAGISGFFERHPSS</sequence>
<reference evidence="1 2" key="1">
    <citation type="submission" date="2016-11" db="EMBL/GenBank/DDBJ databases">
        <title>Whole Genome Sequencing of Mucilaginibacter polytrichastri RG4-7(T) isolated from the moss sample.</title>
        <authorList>
            <person name="Li Y."/>
        </authorList>
    </citation>
    <scope>NUCLEOTIDE SEQUENCE [LARGE SCALE GENOMIC DNA]</scope>
    <source>
        <strain evidence="1 2">RG4-7</strain>
    </source>
</reference>
<gene>
    <name evidence="1" type="ORF">RG47T_2971</name>
</gene>
<name>A0A1Q6A0G7_9SPHI</name>
<dbReference type="Proteomes" id="UP000186720">
    <property type="component" value="Unassembled WGS sequence"/>
</dbReference>
<dbReference type="RefSeq" id="WP_074490107.1">
    <property type="nucleotide sequence ID" value="NZ_FPAM01000006.1"/>
</dbReference>
<dbReference type="AlphaFoldDB" id="A0A1Q6A0G7"/>
<comment type="caution">
    <text evidence="1">The sequence shown here is derived from an EMBL/GenBank/DDBJ whole genome shotgun (WGS) entry which is preliminary data.</text>
</comment>
<proteinExistence type="predicted"/>
<protein>
    <submittedName>
        <fullName evidence="1">Uncharacterized protein</fullName>
    </submittedName>
</protein>
<dbReference type="EMBL" id="MPPL01000001">
    <property type="protein sequence ID" value="OKS87510.1"/>
    <property type="molecule type" value="Genomic_DNA"/>
</dbReference>
<dbReference type="OrthoDB" id="797316at2"/>
<keyword evidence="2" id="KW-1185">Reference proteome</keyword>
<evidence type="ECO:0000313" key="1">
    <source>
        <dbReference type="EMBL" id="OKS87510.1"/>
    </source>
</evidence>
<accession>A0A1Q6A0G7</accession>
<evidence type="ECO:0000313" key="2">
    <source>
        <dbReference type="Proteomes" id="UP000186720"/>
    </source>
</evidence>